<protein>
    <submittedName>
        <fullName evidence="1">Uncharacterized protein</fullName>
    </submittedName>
</protein>
<proteinExistence type="predicted"/>
<evidence type="ECO:0000313" key="2">
    <source>
        <dbReference type="Proteomes" id="UP000676325"/>
    </source>
</evidence>
<dbReference type="AlphaFoldDB" id="A0A941EHU3"/>
<dbReference type="RefSeq" id="WP_212519056.1">
    <property type="nucleotide sequence ID" value="NZ_JAGSOH010000045.1"/>
</dbReference>
<organism evidence="1 2">
    <name type="scientific">Actinospica acidithermotolerans</name>
    <dbReference type="NCBI Taxonomy" id="2828514"/>
    <lineage>
        <taxon>Bacteria</taxon>
        <taxon>Bacillati</taxon>
        <taxon>Actinomycetota</taxon>
        <taxon>Actinomycetes</taxon>
        <taxon>Catenulisporales</taxon>
        <taxon>Actinospicaceae</taxon>
        <taxon>Actinospica</taxon>
    </lineage>
</organism>
<keyword evidence="2" id="KW-1185">Reference proteome</keyword>
<dbReference type="EMBL" id="JAGSOH010000045">
    <property type="protein sequence ID" value="MBR7827914.1"/>
    <property type="molecule type" value="Genomic_DNA"/>
</dbReference>
<reference evidence="1" key="1">
    <citation type="submission" date="2021-04" db="EMBL/GenBank/DDBJ databases">
        <title>Genome based classification of Actinospica acidithermotolerans sp. nov., an actinobacterium isolated from an Indonesian hot spring.</title>
        <authorList>
            <person name="Kusuma A.B."/>
            <person name="Putra K.E."/>
            <person name="Nafisah S."/>
            <person name="Loh J."/>
            <person name="Nouioui I."/>
            <person name="Goodfellow M."/>
        </authorList>
    </citation>
    <scope>NUCLEOTIDE SEQUENCE</scope>
    <source>
        <strain evidence="1">MGRD01-02</strain>
    </source>
</reference>
<sequence>MNELEALLQGPGLAQLDFVARCAAWISVMADEPNLEPLTLLSGPLGVLCEAEARGLGAIGVMQWY</sequence>
<accession>A0A941EHU3</accession>
<gene>
    <name evidence="1" type="ORF">KDK95_16475</name>
</gene>
<comment type="caution">
    <text evidence="1">The sequence shown here is derived from an EMBL/GenBank/DDBJ whole genome shotgun (WGS) entry which is preliminary data.</text>
</comment>
<dbReference type="Proteomes" id="UP000676325">
    <property type="component" value="Unassembled WGS sequence"/>
</dbReference>
<name>A0A941EHU3_9ACTN</name>
<evidence type="ECO:0000313" key="1">
    <source>
        <dbReference type="EMBL" id="MBR7827914.1"/>
    </source>
</evidence>